<name>A0A1G4VMI7_9MYCO</name>
<evidence type="ECO:0000259" key="6">
    <source>
        <dbReference type="PROSITE" id="PS50042"/>
    </source>
</evidence>
<evidence type="ECO:0000256" key="5">
    <source>
        <dbReference type="SAM" id="Phobius"/>
    </source>
</evidence>
<dbReference type="SUPFAM" id="SSF51206">
    <property type="entry name" value="cAMP-binding domain-like"/>
    <property type="match status" value="1"/>
</dbReference>
<dbReference type="Gene3D" id="1.10.287.1260">
    <property type="match status" value="1"/>
</dbReference>
<feature type="transmembrane region" description="Helical" evidence="5">
    <location>
        <begin position="46"/>
        <end position="65"/>
    </location>
</feature>
<feature type="transmembrane region" description="Helical" evidence="5">
    <location>
        <begin position="77"/>
        <end position="98"/>
    </location>
</feature>
<keyword evidence="3 5" id="KW-1133">Transmembrane helix</keyword>
<dbReference type="PROSITE" id="PS50042">
    <property type="entry name" value="CNMP_BINDING_3"/>
    <property type="match status" value="1"/>
</dbReference>
<dbReference type="Gene3D" id="2.60.120.10">
    <property type="entry name" value="Jelly Rolls"/>
    <property type="match status" value="1"/>
</dbReference>
<feature type="transmembrane region" description="Helical" evidence="5">
    <location>
        <begin position="143"/>
        <end position="173"/>
    </location>
</feature>
<dbReference type="CDD" id="cd00038">
    <property type="entry name" value="CAP_ED"/>
    <property type="match status" value="1"/>
</dbReference>
<accession>A0A1G4VMI7</accession>
<dbReference type="PANTHER" id="PTHR30566">
    <property type="entry name" value="YNAI-RELATED MECHANOSENSITIVE ION CHANNEL"/>
    <property type="match status" value="1"/>
</dbReference>
<dbReference type="InterPro" id="IPR018490">
    <property type="entry name" value="cNMP-bd_dom_sf"/>
</dbReference>
<dbReference type="Pfam" id="PF00924">
    <property type="entry name" value="MS_channel_2nd"/>
    <property type="match status" value="1"/>
</dbReference>
<dbReference type="RefSeq" id="WP_090354800.1">
    <property type="nucleotide sequence ID" value="NZ_FMUB01000002.1"/>
</dbReference>
<dbReference type="Proteomes" id="UP000199707">
    <property type="component" value="Unassembled WGS sequence"/>
</dbReference>
<evidence type="ECO:0000256" key="2">
    <source>
        <dbReference type="ARBA" id="ARBA00022692"/>
    </source>
</evidence>
<dbReference type="InterPro" id="IPR010920">
    <property type="entry name" value="LSM_dom_sf"/>
</dbReference>
<feature type="domain" description="Cyclic nucleotide-binding" evidence="6">
    <location>
        <begin position="355"/>
        <end position="453"/>
    </location>
</feature>
<feature type="transmembrane region" description="Helical" evidence="5">
    <location>
        <begin position="118"/>
        <end position="137"/>
    </location>
</feature>
<evidence type="ECO:0000256" key="4">
    <source>
        <dbReference type="ARBA" id="ARBA00023136"/>
    </source>
</evidence>
<dbReference type="SUPFAM" id="SSF50182">
    <property type="entry name" value="Sm-like ribonucleoproteins"/>
    <property type="match status" value="1"/>
</dbReference>
<evidence type="ECO:0000313" key="8">
    <source>
        <dbReference type="Proteomes" id="UP000199707"/>
    </source>
</evidence>
<evidence type="ECO:0000256" key="3">
    <source>
        <dbReference type="ARBA" id="ARBA00022989"/>
    </source>
</evidence>
<comment type="subcellular location">
    <subcellularLocation>
        <location evidence="1">Membrane</location>
    </subcellularLocation>
</comment>
<gene>
    <name evidence="7" type="ORF">SAMN02799620_01371</name>
</gene>
<dbReference type="PANTHER" id="PTHR30566:SF25">
    <property type="entry name" value="INNER MEMBRANE PROTEIN"/>
    <property type="match status" value="1"/>
</dbReference>
<evidence type="ECO:0000256" key="1">
    <source>
        <dbReference type="ARBA" id="ARBA00004370"/>
    </source>
</evidence>
<feature type="transmembrane region" description="Helical" evidence="5">
    <location>
        <begin position="12"/>
        <end position="34"/>
    </location>
</feature>
<dbReference type="GO" id="GO:0016020">
    <property type="term" value="C:membrane"/>
    <property type="evidence" value="ECO:0007669"/>
    <property type="project" value="UniProtKB-SubCell"/>
</dbReference>
<dbReference type="Pfam" id="PF00027">
    <property type="entry name" value="cNMP_binding"/>
    <property type="match status" value="1"/>
</dbReference>
<dbReference type="InterPro" id="IPR006685">
    <property type="entry name" value="MscS_channel_2nd"/>
</dbReference>
<dbReference type="InterPro" id="IPR000595">
    <property type="entry name" value="cNMP-bd_dom"/>
</dbReference>
<dbReference type="InterPro" id="IPR023408">
    <property type="entry name" value="MscS_beta-dom_sf"/>
</dbReference>
<evidence type="ECO:0000313" key="7">
    <source>
        <dbReference type="EMBL" id="SCX09008.1"/>
    </source>
</evidence>
<dbReference type="STRING" id="1502745.SAMN02799620_01371"/>
<dbReference type="InterPro" id="IPR014710">
    <property type="entry name" value="RmlC-like_jellyroll"/>
</dbReference>
<dbReference type="EMBL" id="FMUB01000002">
    <property type="protein sequence ID" value="SCX09008.1"/>
    <property type="molecule type" value="Genomic_DNA"/>
</dbReference>
<keyword evidence="4 5" id="KW-0472">Membrane</keyword>
<dbReference type="Gene3D" id="2.30.30.60">
    <property type="match status" value="1"/>
</dbReference>
<dbReference type="AlphaFoldDB" id="A0A1G4VMI7"/>
<dbReference type="SMART" id="SM00100">
    <property type="entry name" value="cNMP"/>
    <property type="match status" value="1"/>
</dbReference>
<sequence>MSNITGQSWFWPALAIVIGLPIMLLVLTELYNYLTRRNSSYAKPVLMLRNYVLPACALFVLVDQVQRSDIEATWSRIAATVFGFLVMLFLLSGANAVLFGQARTGSWRERLPTIFIDLGRLVLIIVGIGVLLSWVWGADIGGLVTAVGVTSIVIGLAVQTAVGPVIAGLLMLFEQPFRIGDWLDTDDAKGRVVEVNWRSVHIDTGNGIQIIPNATLATGSFTNLSRVTGAAFCATVTLSFSPDDPPGVVSRNLLGIAEALPSKVPHMPARVTTLGDAKYKVSVPVFSPADASTVRNLLLHRAWYAAQRARLHLDGADCTPHTDYVAEKLRTVGQSLGLVDDAITTMIGAGRRLVYAEGETIQRVDTVPDAVGFITEGAAAMVVCTDDGVELTLGQLEPGDYIGTTALTRQRVVSGVVATSDTTIVEVPRDAMNVVVRADPRLARILGEAIEMRRAAVATALTEAAQVSHSLAD</sequence>
<reference evidence="8" key="1">
    <citation type="submission" date="2016-10" db="EMBL/GenBank/DDBJ databases">
        <authorList>
            <person name="Varghese N."/>
            <person name="Submissions S."/>
        </authorList>
    </citation>
    <scope>NUCLEOTIDE SEQUENCE [LARGE SCALE GENOMIC DNA]</scope>
    <source>
        <strain evidence="8">UNC267MFSha1.1M11</strain>
    </source>
</reference>
<protein>
    <submittedName>
        <fullName evidence="7">Small-conductance mechanosensitive channel</fullName>
    </submittedName>
</protein>
<dbReference type="GO" id="GO:0055085">
    <property type="term" value="P:transmembrane transport"/>
    <property type="evidence" value="ECO:0007669"/>
    <property type="project" value="InterPro"/>
</dbReference>
<keyword evidence="2 5" id="KW-0812">Transmembrane</keyword>
<organism evidence="7 8">
    <name type="scientific">Mycolicibacterium fluoranthenivorans</name>
    <dbReference type="NCBI Taxonomy" id="258505"/>
    <lineage>
        <taxon>Bacteria</taxon>
        <taxon>Bacillati</taxon>
        <taxon>Actinomycetota</taxon>
        <taxon>Actinomycetes</taxon>
        <taxon>Mycobacteriales</taxon>
        <taxon>Mycobacteriaceae</taxon>
        <taxon>Mycolicibacterium</taxon>
    </lineage>
</organism>
<proteinExistence type="predicted"/>